<comment type="caution">
    <text evidence="3">The sequence shown here is derived from an EMBL/GenBank/DDBJ whole genome shotgun (WGS) entry which is preliminary data.</text>
</comment>
<dbReference type="HAMAP" id="MF_00758">
    <property type="entry name" value="UPF0301"/>
    <property type="match status" value="1"/>
</dbReference>
<evidence type="ECO:0000313" key="3">
    <source>
        <dbReference type="EMBL" id="MBB3103865.1"/>
    </source>
</evidence>
<comment type="similarity">
    <text evidence="1 2">Belongs to the UPF0301 (AlgH) family.</text>
</comment>
<dbReference type="InterPro" id="IPR003774">
    <property type="entry name" value="AlgH-like"/>
</dbReference>
<evidence type="ECO:0000256" key="2">
    <source>
        <dbReference type="HAMAP-Rule" id="MF_00758"/>
    </source>
</evidence>
<proteinExistence type="inferred from homology"/>
<protein>
    <recommendedName>
        <fullName evidence="2">UPF0301 protein FHR87_002275</fullName>
    </recommendedName>
</protein>
<reference evidence="3 4" key="1">
    <citation type="submission" date="2020-08" db="EMBL/GenBank/DDBJ databases">
        <title>Genomic Encyclopedia of Type Strains, Phase III (KMG-III): the genomes of soil and plant-associated and newly described type strains.</title>
        <authorList>
            <person name="Whitman W."/>
        </authorList>
    </citation>
    <scope>NUCLEOTIDE SEQUENCE [LARGE SCALE GENOMIC DNA]</scope>
    <source>
        <strain evidence="3 4">CECT 4462</strain>
    </source>
</reference>
<gene>
    <name evidence="3" type="ORF">FHR87_002275</name>
</gene>
<dbReference type="EMBL" id="JACHXI010000010">
    <property type="protein sequence ID" value="MBB3103865.1"/>
    <property type="molecule type" value="Genomic_DNA"/>
</dbReference>
<organism evidence="3 4">
    <name type="scientific">Azomonas macrocytogenes</name>
    <name type="common">Azotobacter macrocytogenes</name>
    <dbReference type="NCBI Taxonomy" id="69962"/>
    <lineage>
        <taxon>Bacteria</taxon>
        <taxon>Pseudomonadati</taxon>
        <taxon>Pseudomonadota</taxon>
        <taxon>Gammaproteobacteria</taxon>
        <taxon>Pseudomonadales</taxon>
        <taxon>Pseudomonadaceae</taxon>
        <taxon>Azomonas</taxon>
    </lineage>
</organism>
<evidence type="ECO:0000313" key="4">
    <source>
        <dbReference type="Proteomes" id="UP000549250"/>
    </source>
</evidence>
<dbReference type="PANTHER" id="PTHR30327">
    <property type="entry name" value="UNCHARACTERIZED PROTEIN YQGE"/>
    <property type="match status" value="1"/>
</dbReference>
<dbReference type="SUPFAM" id="SSF143456">
    <property type="entry name" value="VC0467-like"/>
    <property type="match status" value="1"/>
</dbReference>
<dbReference type="Gene3D" id="3.40.1740.10">
    <property type="entry name" value="VC0467-like"/>
    <property type="match status" value="1"/>
</dbReference>
<keyword evidence="4" id="KW-1185">Reference proteome</keyword>
<dbReference type="Pfam" id="PF02622">
    <property type="entry name" value="DUF179"/>
    <property type="match status" value="1"/>
</dbReference>
<dbReference type="RefSeq" id="WP_183166780.1">
    <property type="nucleotide sequence ID" value="NZ_JACHXI010000010.1"/>
</dbReference>
<dbReference type="PANTHER" id="PTHR30327:SF1">
    <property type="entry name" value="UPF0301 PROTEIN YQGE"/>
    <property type="match status" value="1"/>
</dbReference>
<dbReference type="GO" id="GO:0005829">
    <property type="term" value="C:cytosol"/>
    <property type="evidence" value="ECO:0007669"/>
    <property type="project" value="TreeGrafter"/>
</dbReference>
<evidence type="ECO:0000256" key="1">
    <source>
        <dbReference type="ARBA" id="ARBA00009600"/>
    </source>
</evidence>
<dbReference type="NCBIfam" id="NF001266">
    <property type="entry name" value="PRK00228.1-1"/>
    <property type="match status" value="1"/>
</dbReference>
<accession>A0A839T7D1</accession>
<sequence>MKNTEPHYLKHHFLIAMPHMDDPDFAHALVYMVEHGPEGAMGLIVNRPSGLSLADVLEQLRPDSEPPALCRSLPIFSGGPVQTERGFVLHPAGPQYLATLALESRSLSTSQDVLFAIADGHGPDRHLIALGYAGWEAGQLEQELIDNAWLTCPATDDILFELPYDQRLNAAAMSMGIDLSLLSTQAGHA</sequence>
<name>A0A839T7D1_AZOMA</name>
<dbReference type="Proteomes" id="UP000549250">
    <property type="component" value="Unassembled WGS sequence"/>
</dbReference>
<dbReference type="AlphaFoldDB" id="A0A839T7D1"/>